<comment type="caution">
    <text evidence="2">The sequence shown here is derived from an EMBL/GenBank/DDBJ whole genome shotgun (WGS) entry which is preliminary data.</text>
</comment>
<sequence>MRKRSIDCADCAPFVTQCALALRIIRCCAVVPRRCFAADVPVAVAVDLPLLPTVPPALLRHWCVVPPLFVGALFVVVVMNVARWCVTLWRCR</sequence>
<proteinExistence type="predicted"/>
<accession>A0A4Y2WKC0</accession>
<evidence type="ECO:0000256" key="1">
    <source>
        <dbReference type="SAM" id="Phobius"/>
    </source>
</evidence>
<evidence type="ECO:0000313" key="2">
    <source>
        <dbReference type="EMBL" id="GBO36840.1"/>
    </source>
</evidence>
<gene>
    <name evidence="2" type="ORF">AVEN_64034_1</name>
</gene>
<evidence type="ECO:0000313" key="3">
    <source>
        <dbReference type="Proteomes" id="UP000499080"/>
    </source>
</evidence>
<keyword evidence="3" id="KW-1185">Reference proteome</keyword>
<keyword evidence="1" id="KW-1133">Transmembrane helix</keyword>
<reference evidence="2 3" key="1">
    <citation type="journal article" date="2019" name="Sci. Rep.">
        <title>Orb-weaving spider Araneus ventricosus genome elucidates the spidroin gene catalogue.</title>
        <authorList>
            <person name="Kono N."/>
            <person name="Nakamura H."/>
            <person name="Ohtoshi R."/>
            <person name="Moran D.A.P."/>
            <person name="Shinohara A."/>
            <person name="Yoshida Y."/>
            <person name="Fujiwara M."/>
            <person name="Mori M."/>
            <person name="Tomita M."/>
            <person name="Arakawa K."/>
        </authorList>
    </citation>
    <scope>NUCLEOTIDE SEQUENCE [LARGE SCALE GENOMIC DNA]</scope>
</reference>
<dbReference type="EMBL" id="BGPR01061118">
    <property type="protein sequence ID" value="GBO36840.1"/>
    <property type="molecule type" value="Genomic_DNA"/>
</dbReference>
<keyword evidence="1" id="KW-0812">Transmembrane</keyword>
<keyword evidence="1" id="KW-0472">Membrane</keyword>
<dbReference type="Proteomes" id="UP000499080">
    <property type="component" value="Unassembled WGS sequence"/>
</dbReference>
<name>A0A4Y2WKC0_ARAVE</name>
<feature type="transmembrane region" description="Helical" evidence="1">
    <location>
        <begin position="59"/>
        <end position="82"/>
    </location>
</feature>
<dbReference type="AlphaFoldDB" id="A0A4Y2WKC0"/>
<protein>
    <submittedName>
        <fullName evidence="2">Uncharacterized protein</fullName>
    </submittedName>
</protein>
<organism evidence="2 3">
    <name type="scientific">Araneus ventricosus</name>
    <name type="common">Orbweaver spider</name>
    <name type="synonym">Epeira ventricosa</name>
    <dbReference type="NCBI Taxonomy" id="182803"/>
    <lineage>
        <taxon>Eukaryota</taxon>
        <taxon>Metazoa</taxon>
        <taxon>Ecdysozoa</taxon>
        <taxon>Arthropoda</taxon>
        <taxon>Chelicerata</taxon>
        <taxon>Arachnida</taxon>
        <taxon>Araneae</taxon>
        <taxon>Araneomorphae</taxon>
        <taxon>Entelegynae</taxon>
        <taxon>Araneoidea</taxon>
        <taxon>Araneidae</taxon>
        <taxon>Araneus</taxon>
    </lineage>
</organism>